<proteinExistence type="inferred from homology"/>
<gene>
    <name evidence="5" type="ORF">OXX778_LOCUS5674</name>
</gene>
<dbReference type="SUPFAM" id="SSF56104">
    <property type="entry name" value="SAICAR synthase-like"/>
    <property type="match status" value="1"/>
</dbReference>
<dbReference type="Pfam" id="PF03770">
    <property type="entry name" value="IPK"/>
    <property type="match status" value="1"/>
</dbReference>
<dbReference type="PANTHER" id="PTHR12400:SF26">
    <property type="entry name" value="KINASE"/>
    <property type="match status" value="1"/>
</dbReference>
<reference evidence="5" key="1">
    <citation type="submission" date="2021-02" db="EMBL/GenBank/DDBJ databases">
        <authorList>
            <person name="Nowell W R."/>
        </authorList>
    </citation>
    <scope>NUCLEOTIDE SEQUENCE</scope>
    <source>
        <strain evidence="5">Ploen Becks lab</strain>
    </source>
</reference>
<dbReference type="AlphaFoldDB" id="A0A813RS82"/>
<dbReference type="PANTHER" id="PTHR12400">
    <property type="entry name" value="INOSITOL POLYPHOSPHATE KINASE"/>
    <property type="match status" value="1"/>
</dbReference>
<sequence length="381" mass="45045">MKTLITYHVHQKLDTQETSNLMLNDSTRLNTLFYPRNRSMSKNEIGLISNNRSKSLTKSESFNLEEKTSLQHSVPKIHSTHPVSQWDVLCKVINCKVAFKKQFNGKKYNWIQLAGHAGRFKPGEREGFILKLMDNLERNSLQILQNDILSDFVPKIDKILLDREDENYYTEMQDLLYSFTNPCIMDIKIGVRTFIIDNSNEKETKPRNDLYLKLIEVSPDEPTEEEHQLKAITKRRYMSWREKSTCSATLGFRIEAIKKNQVKEKEFYSVKDKSEVMEHFKHYTDDKKYILKMYLERLVNLKENLKKSDFFKSHEMIGSSLLFVHDEKKANIWMIDFGKTRRLPEGTHIRHDVQWEEGNYEDGYLIGLQSLIDIFQETIEH</sequence>
<dbReference type="Gene3D" id="3.30.470.160">
    <property type="entry name" value="Inositol polyphosphate kinase"/>
    <property type="match status" value="1"/>
</dbReference>
<keyword evidence="2 4" id="KW-0808">Transferase</keyword>
<accession>A0A813RS82</accession>
<dbReference type="EMBL" id="CAJNOC010000633">
    <property type="protein sequence ID" value="CAF0785160.1"/>
    <property type="molecule type" value="Genomic_DNA"/>
</dbReference>
<dbReference type="OrthoDB" id="338650at2759"/>
<protein>
    <recommendedName>
        <fullName evidence="4">Kinase</fullName>
        <ecNumber evidence="4">2.7.-.-</ecNumber>
    </recommendedName>
</protein>
<dbReference type="InterPro" id="IPR038286">
    <property type="entry name" value="IPK_sf"/>
</dbReference>
<evidence type="ECO:0000256" key="3">
    <source>
        <dbReference type="ARBA" id="ARBA00022777"/>
    </source>
</evidence>
<evidence type="ECO:0000256" key="1">
    <source>
        <dbReference type="ARBA" id="ARBA00007374"/>
    </source>
</evidence>
<comment type="caution">
    <text evidence="5">The sequence shown here is derived from an EMBL/GenBank/DDBJ whole genome shotgun (WGS) entry which is preliminary data.</text>
</comment>
<name>A0A813RS82_9BILA</name>
<evidence type="ECO:0000256" key="2">
    <source>
        <dbReference type="ARBA" id="ARBA00022679"/>
    </source>
</evidence>
<dbReference type="GO" id="GO:0032958">
    <property type="term" value="P:inositol phosphate biosynthetic process"/>
    <property type="evidence" value="ECO:0007669"/>
    <property type="project" value="InterPro"/>
</dbReference>
<evidence type="ECO:0000313" key="5">
    <source>
        <dbReference type="EMBL" id="CAF0785160.1"/>
    </source>
</evidence>
<keyword evidence="3 4" id="KW-0418">Kinase</keyword>
<keyword evidence="6" id="KW-1185">Reference proteome</keyword>
<dbReference type="GO" id="GO:0005634">
    <property type="term" value="C:nucleus"/>
    <property type="evidence" value="ECO:0007669"/>
    <property type="project" value="TreeGrafter"/>
</dbReference>
<comment type="similarity">
    <text evidence="1 4">Belongs to the inositol phosphokinase (IPK) family.</text>
</comment>
<dbReference type="GO" id="GO:0000828">
    <property type="term" value="F:inositol hexakisphosphate kinase activity"/>
    <property type="evidence" value="ECO:0007669"/>
    <property type="project" value="TreeGrafter"/>
</dbReference>
<evidence type="ECO:0000256" key="4">
    <source>
        <dbReference type="RuleBase" id="RU363090"/>
    </source>
</evidence>
<dbReference type="GO" id="GO:0046854">
    <property type="term" value="P:phosphatidylinositol phosphate biosynthetic process"/>
    <property type="evidence" value="ECO:0007669"/>
    <property type="project" value="TreeGrafter"/>
</dbReference>
<evidence type="ECO:0000313" key="6">
    <source>
        <dbReference type="Proteomes" id="UP000663879"/>
    </source>
</evidence>
<dbReference type="InterPro" id="IPR005522">
    <property type="entry name" value="IPK"/>
</dbReference>
<dbReference type="EC" id="2.7.-.-" evidence="4"/>
<dbReference type="GO" id="GO:0005737">
    <property type="term" value="C:cytoplasm"/>
    <property type="evidence" value="ECO:0007669"/>
    <property type="project" value="TreeGrafter"/>
</dbReference>
<organism evidence="5 6">
    <name type="scientific">Brachionus calyciflorus</name>
    <dbReference type="NCBI Taxonomy" id="104777"/>
    <lineage>
        <taxon>Eukaryota</taxon>
        <taxon>Metazoa</taxon>
        <taxon>Spiralia</taxon>
        <taxon>Gnathifera</taxon>
        <taxon>Rotifera</taxon>
        <taxon>Eurotatoria</taxon>
        <taxon>Monogononta</taxon>
        <taxon>Pseudotrocha</taxon>
        <taxon>Ploima</taxon>
        <taxon>Brachionidae</taxon>
        <taxon>Brachionus</taxon>
    </lineage>
</organism>
<dbReference type="Proteomes" id="UP000663879">
    <property type="component" value="Unassembled WGS sequence"/>
</dbReference>